<evidence type="ECO:0000259" key="4">
    <source>
        <dbReference type="Pfam" id="PF21783"/>
    </source>
</evidence>
<dbReference type="InterPro" id="IPR007312">
    <property type="entry name" value="Phosphoesterase"/>
</dbReference>
<evidence type="ECO:0000256" key="1">
    <source>
        <dbReference type="ARBA" id="ARBA00022729"/>
    </source>
</evidence>
<evidence type="ECO:0000313" key="5">
    <source>
        <dbReference type="EMBL" id="OUJ72140.1"/>
    </source>
</evidence>
<dbReference type="PANTHER" id="PTHR47197:SF3">
    <property type="entry name" value="DIHYDRO-HEME D1 DEHYDROGENASE"/>
    <property type="match status" value="1"/>
</dbReference>
<dbReference type="OrthoDB" id="145213at2"/>
<comment type="caution">
    <text evidence="5">The sequence shown here is derived from an EMBL/GenBank/DDBJ whole genome shotgun (WGS) entry which is preliminary data.</text>
</comment>
<sequence>MCLYTITLMRTASKTALWVSLLAALHGLPTLAQQPINNPKADRILLPNGWSLSPVGTSLQLGDLPLNMQLTKNGKLLAVTNNGQGKQSLQLIDPKTEKLLDEKPIAKSWYGLKFSANGKQLYASGGNDNVILVYNIVESKLNLADTLRLGRTWPKDKISPTGIEVDDAQNRLYTVTKEDNSLYVFDLKTKAILKKVNLGHEAYSCLLSPDKKTLYISLWGGDKVALYDTQTGQLAGEIVTENHPNELLQTKNGRYLFVANANDNSVSIIDTRSRKVLEVIATALYPTKLTGSTTNGLALSPDEKTLYIANADNNCLAVFDVKTPGKSAARGFIPTGWYPTSVKTLGSKILVANGKGFSSLANPAGPSPVKKTDNSGSHVGVTGQQEVQYIGSLFKGTLSFIKQPSPEQLTTYSKQVYANTPFTGEAQAHGKREAGNPVPSKAGEKSPIKYVFYVIKENRTYDQVLGDMPEGNGDSTLCVFPEKVTPNHHALAREFGLLDNFYVNAEVSADGHNWSMAAYATDYTEKTWPISYGGRGGTYDYEGTRKIAYPRDGYIWDYCQRAGLSYRSYGEFADNGKANLKSLEGHICPKAPGFNMDIQDIERVRIWKQDFDSLLAKSAVPQFSTIRLSNDHTSGQRKGKYTPIAAVADNDLALGQLVEHISQSPIWKESAIFVLEDDAQNGPDHVDAHRTPAFVISPYTRKGAANHTMYSTSGALRTMELILGLPPMSQYDAAALPMYDCFTTTPNLAPYQARAARVNLNARNVAWNKSAEKSERFNLASEDAIPDLELTEVMWKAIKGEDAVVPAPRRGAFLKFEQKRRDDDDDD</sequence>
<dbReference type="Gene3D" id="2.130.10.10">
    <property type="entry name" value="YVTN repeat-like/Quinoprotein amine dehydrogenase"/>
    <property type="match status" value="2"/>
</dbReference>
<dbReference type="Gene3D" id="3.40.720.10">
    <property type="entry name" value="Alkaline Phosphatase, subunit A"/>
    <property type="match status" value="1"/>
</dbReference>
<evidence type="ECO:0000256" key="3">
    <source>
        <dbReference type="SAM" id="SignalP"/>
    </source>
</evidence>
<accession>A0A243W9F2</accession>
<dbReference type="NCBIfam" id="TIGR02276">
    <property type="entry name" value="beta_rpt_yvtn"/>
    <property type="match status" value="1"/>
</dbReference>
<keyword evidence="1 3" id="KW-0732">Signal</keyword>
<keyword evidence="6" id="KW-1185">Reference proteome</keyword>
<dbReference type="EMBL" id="MTSE01000012">
    <property type="protein sequence ID" value="OUJ72140.1"/>
    <property type="molecule type" value="Genomic_DNA"/>
</dbReference>
<proteinExistence type="predicted"/>
<dbReference type="Pfam" id="PF04185">
    <property type="entry name" value="Phosphoesterase"/>
    <property type="match status" value="1"/>
</dbReference>
<dbReference type="SUPFAM" id="SSF53649">
    <property type="entry name" value="Alkaline phosphatase-like"/>
    <property type="match status" value="1"/>
</dbReference>
<feature type="signal peptide" evidence="3">
    <location>
        <begin position="1"/>
        <end position="32"/>
    </location>
</feature>
<gene>
    <name evidence="5" type="ORF">BXP70_19290</name>
</gene>
<protein>
    <recommendedName>
        <fullName evidence="4">YNCE-like beta-propeller domain-containing protein</fullName>
    </recommendedName>
</protein>
<organism evidence="5 6">
    <name type="scientific">Hymenobacter crusticola</name>
    <dbReference type="NCBI Taxonomy" id="1770526"/>
    <lineage>
        <taxon>Bacteria</taxon>
        <taxon>Pseudomonadati</taxon>
        <taxon>Bacteroidota</taxon>
        <taxon>Cytophagia</taxon>
        <taxon>Cytophagales</taxon>
        <taxon>Hymenobacteraceae</taxon>
        <taxon>Hymenobacter</taxon>
    </lineage>
</organism>
<feature type="domain" description="YNCE-like beta-propeller" evidence="4">
    <location>
        <begin position="60"/>
        <end position="279"/>
    </location>
</feature>
<dbReference type="InterPro" id="IPR011048">
    <property type="entry name" value="Haem_d1_sf"/>
</dbReference>
<feature type="chain" id="PRO_5011310195" description="YNCE-like beta-propeller domain-containing protein" evidence="3">
    <location>
        <begin position="33"/>
        <end position="827"/>
    </location>
</feature>
<evidence type="ECO:0000256" key="2">
    <source>
        <dbReference type="ARBA" id="ARBA00022801"/>
    </source>
</evidence>
<dbReference type="InterPro" id="IPR051200">
    <property type="entry name" value="Host-pathogen_enzymatic-act"/>
</dbReference>
<dbReference type="Pfam" id="PF21783">
    <property type="entry name" value="YNCE"/>
    <property type="match status" value="1"/>
</dbReference>
<dbReference type="PANTHER" id="PTHR47197">
    <property type="entry name" value="PROTEIN NIRF"/>
    <property type="match status" value="1"/>
</dbReference>
<dbReference type="InterPro" id="IPR011964">
    <property type="entry name" value="YVTN_b-propeller_repeat"/>
</dbReference>
<reference evidence="5 6" key="1">
    <citation type="submission" date="2017-01" db="EMBL/GenBank/DDBJ databases">
        <title>A new Hymenobacter.</title>
        <authorList>
            <person name="Liang Y."/>
            <person name="Feng F."/>
        </authorList>
    </citation>
    <scope>NUCLEOTIDE SEQUENCE [LARGE SCALE GENOMIC DNA]</scope>
    <source>
        <strain evidence="5">MIMBbqt21</strain>
    </source>
</reference>
<dbReference type="InterPro" id="IPR017850">
    <property type="entry name" value="Alkaline_phosphatase_core_sf"/>
</dbReference>
<dbReference type="InterPro" id="IPR015943">
    <property type="entry name" value="WD40/YVTN_repeat-like_dom_sf"/>
</dbReference>
<dbReference type="AlphaFoldDB" id="A0A243W9F2"/>
<dbReference type="Proteomes" id="UP000194873">
    <property type="component" value="Unassembled WGS sequence"/>
</dbReference>
<name>A0A243W9F2_9BACT</name>
<evidence type="ECO:0000313" key="6">
    <source>
        <dbReference type="Proteomes" id="UP000194873"/>
    </source>
</evidence>
<dbReference type="GO" id="GO:0016788">
    <property type="term" value="F:hydrolase activity, acting on ester bonds"/>
    <property type="evidence" value="ECO:0007669"/>
    <property type="project" value="InterPro"/>
</dbReference>
<dbReference type="InterPro" id="IPR048433">
    <property type="entry name" value="YNCE-like_beta-prop"/>
</dbReference>
<keyword evidence="2" id="KW-0378">Hydrolase</keyword>
<dbReference type="SUPFAM" id="SSF51004">
    <property type="entry name" value="C-terminal (heme d1) domain of cytochrome cd1-nitrite reductase"/>
    <property type="match status" value="1"/>
</dbReference>